<evidence type="ECO:0000256" key="2">
    <source>
        <dbReference type="ARBA" id="ARBA00022448"/>
    </source>
</evidence>
<comment type="subunit">
    <text evidence="7">Heterodimer of a catalytic subunit (MsrP) and a heme-binding subunit (MsrQ).</text>
</comment>
<keyword evidence="10" id="KW-1185">Reference proteome</keyword>
<comment type="subcellular location">
    <subcellularLocation>
        <location evidence="7">Cell membrane</location>
        <topology evidence="7">Multi-pass membrane protein</topology>
    </subcellularLocation>
    <subcellularLocation>
        <location evidence="1">Membrane</location>
        <topology evidence="1">Multi-pass membrane protein</topology>
    </subcellularLocation>
</comment>
<feature type="transmembrane region" description="Helical" evidence="7">
    <location>
        <begin position="81"/>
        <end position="100"/>
    </location>
</feature>
<dbReference type="PANTHER" id="PTHR36964">
    <property type="entry name" value="PROTEIN-METHIONINE-SULFOXIDE REDUCTASE HEME-BINDING SUBUNIT MSRQ"/>
    <property type="match status" value="1"/>
</dbReference>
<reference evidence="9 10" key="1">
    <citation type="submission" date="2023-05" db="EMBL/GenBank/DDBJ databases">
        <title>Sedimentitalea sp. nov. JM2-8.</title>
        <authorList>
            <person name="Huang J."/>
        </authorList>
    </citation>
    <scope>NUCLEOTIDE SEQUENCE [LARGE SCALE GENOMIC DNA]</scope>
    <source>
        <strain evidence="9 10">JM2-8</strain>
    </source>
</reference>
<keyword evidence="7" id="KW-0249">Electron transport</keyword>
<keyword evidence="7" id="KW-0349">Heme</keyword>
<comment type="cofactor">
    <cofactor evidence="7">
        <name>heme b</name>
        <dbReference type="ChEBI" id="CHEBI:60344"/>
    </cofactor>
    <text evidence="7">Binds 1 heme b (iron(II)-protoporphyrin IX) group per subunit.</text>
</comment>
<keyword evidence="7" id="KW-1003">Cell membrane</keyword>
<proteinExistence type="inferred from homology"/>
<protein>
    <recommendedName>
        <fullName evidence="7">Protein-methionine-sulfoxide reductase heme-binding subunit MsrQ</fullName>
    </recommendedName>
    <alternativeName>
        <fullName evidence="7">Flavocytochrome MsrQ</fullName>
    </alternativeName>
</protein>
<evidence type="ECO:0000259" key="8">
    <source>
        <dbReference type="Pfam" id="PF01794"/>
    </source>
</evidence>
<dbReference type="Proteomes" id="UP001227126">
    <property type="component" value="Unassembled WGS sequence"/>
</dbReference>
<evidence type="ECO:0000256" key="7">
    <source>
        <dbReference type="HAMAP-Rule" id="MF_01207"/>
    </source>
</evidence>
<dbReference type="EMBL" id="JASNJE010000017">
    <property type="protein sequence ID" value="MDK3074277.1"/>
    <property type="molecule type" value="Genomic_DNA"/>
</dbReference>
<keyword evidence="7" id="KW-0479">Metal-binding</keyword>
<organism evidence="9 10">
    <name type="scientific">Sedimentitalea xiamensis</name>
    <dbReference type="NCBI Taxonomy" id="3050037"/>
    <lineage>
        <taxon>Bacteria</taxon>
        <taxon>Pseudomonadati</taxon>
        <taxon>Pseudomonadota</taxon>
        <taxon>Alphaproteobacteria</taxon>
        <taxon>Rhodobacterales</taxon>
        <taxon>Paracoccaceae</taxon>
        <taxon>Sedimentitalea</taxon>
    </lineage>
</organism>
<sequence length="208" mass="23284">MSADRINGLLRRVPVWTVYAIGALPPPILLYMGAAGDLGVEPIKALEQELGELALKLLILGLAVTPMRRHLGLNLMRFRRAIGLLTFYYVLCHLLVWLILDIQTLDRIWADIVKRPYITIGMAAFLLMIPLAATSNNRSVRVLGPAWRKLHRAIYGIAILAALHFLMLTKGFQIEPLAYLAAILLLLALRSPLFRSREPAKQAMKESV</sequence>
<evidence type="ECO:0000256" key="4">
    <source>
        <dbReference type="ARBA" id="ARBA00022989"/>
    </source>
</evidence>
<gene>
    <name evidence="7 9" type="primary">msrQ</name>
    <name evidence="9" type="ORF">QO034_14260</name>
</gene>
<feature type="transmembrane region" description="Helical" evidence="7">
    <location>
        <begin position="177"/>
        <end position="194"/>
    </location>
</feature>
<comment type="similarity">
    <text evidence="7">Belongs to the MsrQ family.</text>
</comment>
<keyword evidence="6 7" id="KW-0472">Membrane</keyword>
<dbReference type="HAMAP" id="MF_01207">
    <property type="entry name" value="MsrQ"/>
    <property type="match status" value="1"/>
</dbReference>
<keyword evidence="2 7" id="KW-0813">Transport</keyword>
<feature type="transmembrane region" description="Helical" evidence="7">
    <location>
        <begin position="153"/>
        <end position="171"/>
    </location>
</feature>
<dbReference type="PANTHER" id="PTHR36964:SF1">
    <property type="entry name" value="PROTEIN-METHIONINE-SULFOXIDE REDUCTASE HEME-BINDING SUBUNIT MSRQ"/>
    <property type="match status" value="1"/>
</dbReference>
<comment type="function">
    <text evidence="7">Part of the MsrPQ system that repairs oxidized periplasmic proteins containing methionine sulfoxide residues (Met-O), using respiratory chain electrons. Thus protects these proteins from oxidative-stress damage caused by reactive species of oxygen and chlorine generated by the host defense mechanisms. MsrPQ is essential for the maintenance of envelope integrity under bleach stress, rescuing a wide series of structurally unrelated periplasmic proteins from methionine oxidation. MsrQ provides electrons for reduction to the reductase catalytic subunit MsrP, using the quinone pool of the respiratory chain.</text>
</comment>
<evidence type="ECO:0000313" key="10">
    <source>
        <dbReference type="Proteomes" id="UP001227126"/>
    </source>
</evidence>
<comment type="caution">
    <text evidence="9">The sequence shown here is derived from an EMBL/GenBank/DDBJ whole genome shotgun (WGS) entry which is preliminary data.</text>
</comment>
<dbReference type="RefSeq" id="WP_284486209.1">
    <property type="nucleotide sequence ID" value="NZ_JASNJE010000017.1"/>
</dbReference>
<keyword evidence="7" id="KW-0288">FMN</keyword>
<dbReference type="InterPro" id="IPR022837">
    <property type="entry name" value="MsrQ-like"/>
</dbReference>
<keyword evidence="3 7" id="KW-0812">Transmembrane</keyword>
<evidence type="ECO:0000256" key="6">
    <source>
        <dbReference type="ARBA" id="ARBA00023136"/>
    </source>
</evidence>
<accession>A0ABT7FGR6</accession>
<dbReference type="NCBIfam" id="NF003833">
    <property type="entry name" value="PRK05419.1-5"/>
    <property type="match status" value="1"/>
</dbReference>
<keyword evidence="7" id="KW-0285">Flavoprotein</keyword>
<feature type="domain" description="Ferric oxidoreductase" evidence="8">
    <location>
        <begin position="51"/>
        <end position="161"/>
    </location>
</feature>
<keyword evidence="5 7" id="KW-0408">Iron</keyword>
<dbReference type="Pfam" id="PF01794">
    <property type="entry name" value="Ferric_reduct"/>
    <property type="match status" value="1"/>
</dbReference>
<keyword evidence="4 7" id="KW-1133">Transmembrane helix</keyword>
<feature type="transmembrane region" description="Helical" evidence="7">
    <location>
        <begin position="112"/>
        <end position="133"/>
    </location>
</feature>
<dbReference type="InterPro" id="IPR013130">
    <property type="entry name" value="Fe3_Rdtase_TM_dom"/>
</dbReference>
<evidence type="ECO:0000256" key="1">
    <source>
        <dbReference type="ARBA" id="ARBA00004141"/>
    </source>
</evidence>
<name>A0ABT7FGR6_9RHOB</name>
<evidence type="ECO:0000256" key="3">
    <source>
        <dbReference type="ARBA" id="ARBA00022692"/>
    </source>
</evidence>
<feature type="transmembrane region" description="Helical" evidence="7">
    <location>
        <begin position="53"/>
        <end position="69"/>
    </location>
</feature>
<evidence type="ECO:0000256" key="5">
    <source>
        <dbReference type="ARBA" id="ARBA00023004"/>
    </source>
</evidence>
<evidence type="ECO:0000313" key="9">
    <source>
        <dbReference type="EMBL" id="MDK3074277.1"/>
    </source>
</evidence>
<comment type="cofactor">
    <cofactor evidence="7">
        <name>FMN</name>
        <dbReference type="ChEBI" id="CHEBI:58210"/>
    </cofactor>
    <text evidence="7">Binds 1 FMN per subunit.</text>
</comment>
<feature type="transmembrane region" description="Helical" evidence="7">
    <location>
        <begin position="12"/>
        <end position="33"/>
    </location>
</feature>